<dbReference type="PANTHER" id="PTHR33375:SF1">
    <property type="entry name" value="CHROMOSOME-PARTITIONING PROTEIN PARB-RELATED"/>
    <property type="match status" value="1"/>
</dbReference>
<dbReference type="Pfam" id="PF02195">
    <property type="entry name" value="ParB_N"/>
    <property type="match status" value="1"/>
</dbReference>
<protein>
    <submittedName>
        <fullName evidence="7">Chromosome partitioning protein ParB</fullName>
    </submittedName>
</protein>
<dbReference type="InterPro" id="IPR004437">
    <property type="entry name" value="ParB/RepB/Spo0J"/>
</dbReference>
<dbReference type="AlphaFoldDB" id="A0A327K411"/>
<evidence type="ECO:0000256" key="2">
    <source>
        <dbReference type="ARBA" id="ARBA00022829"/>
    </source>
</evidence>
<dbReference type="NCBIfam" id="TIGR00180">
    <property type="entry name" value="parB_part"/>
    <property type="match status" value="1"/>
</dbReference>
<feature type="region of interest" description="Disordered" evidence="5">
    <location>
        <begin position="240"/>
        <end position="263"/>
    </location>
</feature>
<dbReference type="PANTHER" id="PTHR33375">
    <property type="entry name" value="CHROMOSOME-PARTITIONING PROTEIN PARB-RELATED"/>
    <property type="match status" value="1"/>
</dbReference>
<keyword evidence="8" id="KW-1185">Reference proteome</keyword>
<dbReference type="InterPro" id="IPR057240">
    <property type="entry name" value="ParB_dimer_C"/>
</dbReference>
<dbReference type="GO" id="GO:0005694">
    <property type="term" value="C:chromosome"/>
    <property type="evidence" value="ECO:0007669"/>
    <property type="project" value="TreeGrafter"/>
</dbReference>
<feature type="domain" description="ParB-like N-terminal" evidence="6">
    <location>
        <begin position="51"/>
        <end position="143"/>
    </location>
</feature>
<proteinExistence type="inferred from homology"/>
<evidence type="ECO:0000313" key="8">
    <source>
        <dbReference type="Proteomes" id="UP000248863"/>
    </source>
</evidence>
<evidence type="ECO:0000313" key="7">
    <source>
        <dbReference type="EMBL" id="RAI32435.1"/>
    </source>
</evidence>
<dbReference type="Gene3D" id="1.10.10.2830">
    <property type="match status" value="1"/>
</dbReference>
<dbReference type="Pfam" id="PF23552">
    <property type="entry name" value="ParB_C"/>
    <property type="match status" value="1"/>
</dbReference>
<feature type="region of interest" description="Disordered" evidence="5">
    <location>
        <begin position="25"/>
        <end position="60"/>
    </location>
</feature>
<dbReference type="RefSeq" id="WP_111359625.1">
    <property type="nucleotide sequence ID" value="NZ_NPEU01000425.1"/>
</dbReference>
<evidence type="ECO:0000256" key="5">
    <source>
        <dbReference type="SAM" id="MobiDB-lite"/>
    </source>
</evidence>
<dbReference type="Proteomes" id="UP000248863">
    <property type="component" value="Unassembled WGS sequence"/>
</dbReference>
<feature type="compositionally biased region" description="Low complexity" evidence="5">
    <location>
        <begin position="26"/>
        <end position="43"/>
    </location>
</feature>
<gene>
    <name evidence="7" type="ORF">CH338_24150</name>
</gene>
<organism evidence="7 8">
    <name type="scientific">Rhodoplanes elegans</name>
    <dbReference type="NCBI Taxonomy" id="29408"/>
    <lineage>
        <taxon>Bacteria</taxon>
        <taxon>Pseudomonadati</taxon>
        <taxon>Pseudomonadota</taxon>
        <taxon>Alphaproteobacteria</taxon>
        <taxon>Hyphomicrobiales</taxon>
        <taxon>Nitrobacteraceae</taxon>
        <taxon>Rhodoplanes</taxon>
    </lineage>
</organism>
<name>A0A327K411_9BRAD</name>
<sequence length="309" mass="32774">MAEDAPRSRLGRGLAALIGDVEPSQAGAPAAARARPGAPAAAAPEPPRSGRKVPIAFIRPNPNNPRRSFAEAELAELADSIKAHGLIQPIVVRAVKGAADAYEIIAGERRWRAAQRAALHEVPVVVLDVTDGEALELAIIENVQRADLDPMEEAAGYQALIDSYGYVQDDVAKTVGKSRSHVANTLRLLKLPESVKALVSAGELTAGHAKMLVGEPDAAALAKQIVAQGLNVRQVEALVRKDTDGPRPGPKQKAPAKPKDADTRALEKRLSDALGLTVSIDHKGEAGTLHIHYRDLDQLDDVTRRLEGG</sequence>
<dbReference type="GO" id="GO:0045881">
    <property type="term" value="P:positive regulation of sporulation resulting in formation of a cellular spore"/>
    <property type="evidence" value="ECO:0007669"/>
    <property type="project" value="TreeGrafter"/>
</dbReference>
<dbReference type="Pfam" id="PF17762">
    <property type="entry name" value="HTH_ParB"/>
    <property type="match status" value="1"/>
</dbReference>
<dbReference type="InterPro" id="IPR003115">
    <property type="entry name" value="ParB_N"/>
</dbReference>
<evidence type="ECO:0000256" key="3">
    <source>
        <dbReference type="ARBA" id="ARBA00023125"/>
    </source>
</evidence>
<dbReference type="FunFam" id="3.90.1530.30:FF:000001">
    <property type="entry name" value="Chromosome partitioning protein ParB"/>
    <property type="match status" value="1"/>
</dbReference>
<comment type="caution">
    <text evidence="7">The sequence shown here is derived from an EMBL/GenBank/DDBJ whole genome shotgun (WGS) entry which is preliminary data.</text>
</comment>
<dbReference type="GO" id="GO:0003677">
    <property type="term" value="F:DNA binding"/>
    <property type="evidence" value="ECO:0007669"/>
    <property type="project" value="UniProtKB-KW"/>
</dbReference>
<keyword evidence="2" id="KW-0159">Chromosome partition</keyword>
<dbReference type="EMBL" id="NPEU01000425">
    <property type="protein sequence ID" value="RAI32435.1"/>
    <property type="molecule type" value="Genomic_DNA"/>
</dbReference>
<dbReference type="SMART" id="SM00470">
    <property type="entry name" value="ParB"/>
    <property type="match status" value="1"/>
</dbReference>
<dbReference type="CDD" id="cd16393">
    <property type="entry name" value="SPO0J_N"/>
    <property type="match status" value="1"/>
</dbReference>
<dbReference type="SUPFAM" id="SSF110849">
    <property type="entry name" value="ParB/Sulfiredoxin"/>
    <property type="match status" value="1"/>
</dbReference>
<accession>A0A327K411</accession>
<keyword evidence="3" id="KW-0238">DNA-binding</keyword>
<evidence type="ECO:0000259" key="6">
    <source>
        <dbReference type="SMART" id="SM00470"/>
    </source>
</evidence>
<evidence type="ECO:0000256" key="4">
    <source>
        <dbReference type="ARBA" id="ARBA00025472"/>
    </source>
</evidence>
<dbReference type="GO" id="GO:0007059">
    <property type="term" value="P:chromosome segregation"/>
    <property type="evidence" value="ECO:0007669"/>
    <property type="project" value="UniProtKB-KW"/>
</dbReference>
<dbReference type="OrthoDB" id="9802051at2"/>
<evidence type="ECO:0000256" key="1">
    <source>
        <dbReference type="ARBA" id="ARBA00006295"/>
    </source>
</evidence>
<comment type="similarity">
    <text evidence="1">Belongs to the ParB family.</text>
</comment>
<dbReference type="Gene3D" id="3.90.1530.30">
    <property type="match status" value="1"/>
</dbReference>
<comment type="function">
    <text evidence="4">Involved in chromosome partition. Localize to both poles of the predivisional cell following completion of DNA replication. Binds to the DNA origin of replication.</text>
</comment>
<dbReference type="InterPro" id="IPR041468">
    <property type="entry name" value="HTH_ParB/Spo0J"/>
</dbReference>
<dbReference type="InterPro" id="IPR036086">
    <property type="entry name" value="ParB/Sulfiredoxin_sf"/>
</dbReference>
<reference evidence="7 8" key="1">
    <citation type="submission" date="2017-07" db="EMBL/GenBank/DDBJ databases">
        <title>Draft Genome Sequences of Select Purple Nonsulfur Bacteria.</title>
        <authorList>
            <person name="Lasarre B."/>
            <person name="Mckinlay J.B."/>
        </authorList>
    </citation>
    <scope>NUCLEOTIDE SEQUENCE [LARGE SCALE GENOMIC DNA]</scope>
    <source>
        <strain evidence="7 8">DSM 11907</strain>
    </source>
</reference>
<dbReference type="InterPro" id="IPR050336">
    <property type="entry name" value="Chromosome_partition/occlusion"/>
</dbReference>
<dbReference type="FunFam" id="1.10.10.2830:FF:000001">
    <property type="entry name" value="Chromosome partitioning protein ParB"/>
    <property type="match status" value="1"/>
</dbReference>